<feature type="region of interest" description="Disordered" evidence="1">
    <location>
        <begin position="245"/>
        <end position="343"/>
    </location>
</feature>
<feature type="compositionally biased region" description="Pro residues" evidence="1">
    <location>
        <begin position="84"/>
        <end position="97"/>
    </location>
</feature>
<evidence type="ECO:0000313" key="2">
    <source>
        <dbReference type="EMBL" id="OQS07071.1"/>
    </source>
</evidence>
<protein>
    <submittedName>
        <fullName evidence="2">Uncharacterized protein</fullName>
    </submittedName>
</protein>
<feature type="compositionally biased region" description="Polar residues" evidence="1">
    <location>
        <begin position="1"/>
        <end position="13"/>
    </location>
</feature>
<dbReference type="Proteomes" id="UP000243217">
    <property type="component" value="Unassembled WGS sequence"/>
</dbReference>
<comment type="caution">
    <text evidence="2">The sequence shown here is derived from an EMBL/GenBank/DDBJ whole genome shotgun (WGS) entry which is preliminary data.</text>
</comment>
<evidence type="ECO:0000256" key="1">
    <source>
        <dbReference type="SAM" id="MobiDB-lite"/>
    </source>
</evidence>
<feature type="compositionally biased region" description="Polar residues" evidence="1">
    <location>
        <begin position="272"/>
        <end position="343"/>
    </location>
</feature>
<feature type="compositionally biased region" description="Basic and acidic residues" evidence="1">
    <location>
        <begin position="45"/>
        <end position="58"/>
    </location>
</feature>
<feature type="compositionally biased region" description="Low complexity" evidence="1">
    <location>
        <begin position="245"/>
        <end position="259"/>
    </location>
</feature>
<dbReference type="STRING" id="74557.A0A1W0AA70"/>
<proteinExistence type="predicted"/>
<dbReference type="OrthoDB" id="78306at2759"/>
<dbReference type="EMBL" id="JNBS01000281">
    <property type="protein sequence ID" value="OQS07071.1"/>
    <property type="molecule type" value="Genomic_DNA"/>
</dbReference>
<feature type="compositionally biased region" description="Low complexity" evidence="1">
    <location>
        <begin position="178"/>
        <end position="218"/>
    </location>
</feature>
<evidence type="ECO:0000313" key="3">
    <source>
        <dbReference type="Proteomes" id="UP000243217"/>
    </source>
</evidence>
<feature type="compositionally biased region" description="Low complexity" evidence="1">
    <location>
        <begin position="98"/>
        <end position="108"/>
    </location>
</feature>
<sequence>MSTLTSTQMNIKRSSTRVHGPPGGVSQLTFGPGGFGTGVAQELDAENRDMVQPRHDFLPQKPTMMQPQQTPSNNQQHSYQNYSRPPPTGYAPPPTGYAPPSTAASSAYGPPPTAKPPQSAYAPNVYIHQSGGPERPQTTGWGRGASAASQPPLTSSKRDQNWEKKRRQWLMRKGGGTPNYSTTPFTPTPSSNNYSTPFTPTNSNNYGTSFPSSNNYGNPPSPLSKLMNNVTIDSTSRPQFQCNNPPLHQQFNQQPQNYQAPPPTGYNRGIPPSSSGTTMYTNRGGTPSSTIENNFQTKPNVFQQSGAGQFSQYPNQQRAPNTQSTTRSIRQAPGGTSNWSPYN</sequence>
<feature type="compositionally biased region" description="Polar residues" evidence="1">
    <location>
        <begin position="72"/>
        <end position="83"/>
    </location>
</feature>
<dbReference type="AlphaFoldDB" id="A0A1W0AA70"/>
<accession>A0A1W0AA70</accession>
<organism evidence="2 3">
    <name type="scientific">Thraustotheca clavata</name>
    <dbReference type="NCBI Taxonomy" id="74557"/>
    <lineage>
        <taxon>Eukaryota</taxon>
        <taxon>Sar</taxon>
        <taxon>Stramenopiles</taxon>
        <taxon>Oomycota</taxon>
        <taxon>Saprolegniomycetes</taxon>
        <taxon>Saprolegniales</taxon>
        <taxon>Achlyaceae</taxon>
        <taxon>Thraustotheca</taxon>
    </lineage>
</organism>
<name>A0A1W0AA70_9STRA</name>
<keyword evidence="3" id="KW-1185">Reference proteome</keyword>
<gene>
    <name evidence="2" type="ORF">THRCLA_00930</name>
</gene>
<feature type="compositionally biased region" description="Low complexity" evidence="1">
    <location>
        <begin position="59"/>
        <end position="71"/>
    </location>
</feature>
<reference evidence="2 3" key="1">
    <citation type="journal article" date="2014" name="Genome Biol. Evol.">
        <title>The secreted proteins of Achlya hypogyna and Thraustotheca clavata identify the ancestral oomycete secretome and reveal gene acquisitions by horizontal gene transfer.</title>
        <authorList>
            <person name="Misner I."/>
            <person name="Blouin N."/>
            <person name="Leonard G."/>
            <person name="Richards T.A."/>
            <person name="Lane C.E."/>
        </authorList>
    </citation>
    <scope>NUCLEOTIDE SEQUENCE [LARGE SCALE GENOMIC DNA]</scope>
    <source>
        <strain evidence="2 3">ATCC 34112</strain>
    </source>
</reference>
<feature type="region of interest" description="Disordered" evidence="1">
    <location>
        <begin position="1"/>
        <end position="227"/>
    </location>
</feature>